<protein>
    <recommendedName>
        <fullName evidence="6">CDP-alcohol phosphatidyltransferase</fullName>
    </recommendedName>
</protein>
<dbReference type="Gene3D" id="1.20.120.1760">
    <property type="match status" value="1"/>
</dbReference>
<dbReference type="PROSITE" id="PS00379">
    <property type="entry name" value="CDP_ALCOHOL_P_TRANSF"/>
    <property type="match status" value="1"/>
</dbReference>
<dbReference type="Proteomes" id="UP000176431">
    <property type="component" value="Unassembled WGS sequence"/>
</dbReference>
<keyword evidence="3" id="KW-0812">Transmembrane</keyword>
<proteinExistence type="inferred from homology"/>
<feature type="transmembrane region" description="Helical" evidence="3">
    <location>
        <begin position="180"/>
        <end position="208"/>
    </location>
</feature>
<dbReference type="InterPro" id="IPR048254">
    <property type="entry name" value="CDP_ALCOHOL_P_TRANSF_CS"/>
</dbReference>
<feature type="transmembrane region" description="Helical" evidence="3">
    <location>
        <begin position="51"/>
        <end position="69"/>
    </location>
</feature>
<feature type="transmembrane region" description="Helical" evidence="3">
    <location>
        <begin position="214"/>
        <end position="234"/>
    </location>
</feature>
<dbReference type="InterPro" id="IPR043130">
    <property type="entry name" value="CDP-OH_PTrfase_TM_dom"/>
</dbReference>
<evidence type="ECO:0008006" key="6">
    <source>
        <dbReference type="Google" id="ProtNLM"/>
    </source>
</evidence>
<reference evidence="4 5" key="1">
    <citation type="journal article" date="2016" name="Nat. Commun.">
        <title>Thousands of microbial genomes shed light on interconnected biogeochemical processes in an aquifer system.</title>
        <authorList>
            <person name="Anantharaman K."/>
            <person name="Brown C.T."/>
            <person name="Hug L.A."/>
            <person name="Sharon I."/>
            <person name="Castelle C.J."/>
            <person name="Probst A.J."/>
            <person name="Thomas B.C."/>
            <person name="Singh A."/>
            <person name="Wilkins M.J."/>
            <person name="Karaoz U."/>
            <person name="Brodie E.L."/>
            <person name="Williams K.H."/>
            <person name="Hubbard S.S."/>
            <person name="Banfield J.F."/>
        </authorList>
    </citation>
    <scope>NUCLEOTIDE SEQUENCE [LARGE SCALE GENOMIC DNA]</scope>
</reference>
<comment type="caution">
    <text evidence="4">The sequence shown here is derived from an EMBL/GenBank/DDBJ whole genome shotgun (WGS) entry which is preliminary data.</text>
</comment>
<feature type="transmembrane region" description="Helical" evidence="3">
    <location>
        <begin position="136"/>
        <end position="159"/>
    </location>
</feature>
<gene>
    <name evidence="4" type="ORF">A2819_02975</name>
</gene>
<organism evidence="4 5">
    <name type="scientific">Candidatus Azambacteria bacterium RIFCSPHIGHO2_01_FULL_40_24</name>
    <dbReference type="NCBI Taxonomy" id="1797301"/>
    <lineage>
        <taxon>Bacteria</taxon>
        <taxon>Candidatus Azamiibacteriota</taxon>
    </lineage>
</organism>
<dbReference type="AlphaFoldDB" id="A0A1F5B290"/>
<dbReference type="Pfam" id="PF01066">
    <property type="entry name" value="CDP-OH_P_transf"/>
    <property type="match status" value="1"/>
</dbReference>
<evidence type="ECO:0000313" key="4">
    <source>
        <dbReference type="EMBL" id="OGD24674.1"/>
    </source>
</evidence>
<dbReference type="InterPro" id="IPR000462">
    <property type="entry name" value="CDP-OH_P_trans"/>
</dbReference>
<name>A0A1F5B290_9BACT</name>
<dbReference type="GO" id="GO:0008654">
    <property type="term" value="P:phospholipid biosynthetic process"/>
    <property type="evidence" value="ECO:0007669"/>
    <property type="project" value="InterPro"/>
</dbReference>
<evidence type="ECO:0000256" key="1">
    <source>
        <dbReference type="ARBA" id="ARBA00022679"/>
    </source>
</evidence>
<comment type="similarity">
    <text evidence="2">Belongs to the CDP-alcohol phosphatidyltransferase class-I family.</text>
</comment>
<dbReference type="EMBL" id="MEYK01000036">
    <property type="protein sequence ID" value="OGD24674.1"/>
    <property type="molecule type" value="Genomic_DNA"/>
</dbReference>
<keyword evidence="1 2" id="KW-0808">Transferase</keyword>
<evidence type="ECO:0000256" key="2">
    <source>
        <dbReference type="RuleBase" id="RU003750"/>
    </source>
</evidence>
<accession>A0A1F5B290</accession>
<sequence length="257" mass="30532">MTEEEKEGLPAETLVKEGYWTPLEKKWRDWFFKRIKITDIFAAIGIKANHLTIIGFFVLIWAIFDLFYIKNSIGRQIWFLTLAWVTDLLDGPIARNNDNVTALGTLLDHARDFLLILWMIFLSIYVTKSFEWPALFIINTILSVTAICMFLILLGMWLYQREKRRERREQPYFEFMKEFLLSDLVTTIGARLHTGLTAFGMVFYLAGMLWKNNFYFYTGIILLIIQLVSLGFYLHEVFQAEYEDKVYRMRLLLRNKK</sequence>
<evidence type="ECO:0000313" key="5">
    <source>
        <dbReference type="Proteomes" id="UP000176431"/>
    </source>
</evidence>
<keyword evidence="3" id="KW-0472">Membrane</keyword>
<dbReference type="GO" id="GO:0016020">
    <property type="term" value="C:membrane"/>
    <property type="evidence" value="ECO:0007669"/>
    <property type="project" value="InterPro"/>
</dbReference>
<evidence type="ECO:0000256" key="3">
    <source>
        <dbReference type="SAM" id="Phobius"/>
    </source>
</evidence>
<keyword evidence="3" id="KW-1133">Transmembrane helix</keyword>
<dbReference type="GO" id="GO:0016780">
    <property type="term" value="F:phosphotransferase activity, for other substituted phosphate groups"/>
    <property type="evidence" value="ECO:0007669"/>
    <property type="project" value="InterPro"/>
</dbReference>